<gene>
    <name evidence="2" type="ORF">CYMTET_21259</name>
</gene>
<evidence type="ECO:0000256" key="1">
    <source>
        <dbReference type="SAM" id="MobiDB-lite"/>
    </source>
</evidence>
<comment type="caution">
    <text evidence="2">The sequence shown here is derived from an EMBL/GenBank/DDBJ whole genome shotgun (WGS) entry which is preliminary data.</text>
</comment>
<protein>
    <submittedName>
        <fullName evidence="2">Uncharacterized protein</fullName>
    </submittedName>
</protein>
<dbReference type="EMBL" id="LGRX02010458">
    <property type="protein sequence ID" value="KAK3270338.1"/>
    <property type="molecule type" value="Genomic_DNA"/>
</dbReference>
<feature type="compositionally biased region" description="Low complexity" evidence="1">
    <location>
        <begin position="268"/>
        <end position="277"/>
    </location>
</feature>
<dbReference type="Proteomes" id="UP001190700">
    <property type="component" value="Unassembled WGS sequence"/>
</dbReference>
<feature type="compositionally biased region" description="Pro residues" evidence="1">
    <location>
        <begin position="115"/>
        <end position="140"/>
    </location>
</feature>
<reference evidence="2 3" key="1">
    <citation type="journal article" date="2015" name="Genome Biol. Evol.">
        <title>Comparative Genomics of a Bacterivorous Green Alga Reveals Evolutionary Causalities and Consequences of Phago-Mixotrophic Mode of Nutrition.</title>
        <authorList>
            <person name="Burns J.A."/>
            <person name="Paasch A."/>
            <person name="Narechania A."/>
            <person name="Kim E."/>
        </authorList>
    </citation>
    <scope>NUCLEOTIDE SEQUENCE [LARGE SCALE GENOMIC DNA]</scope>
    <source>
        <strain evidence="2 3">PLY_AMNH</strain>
    </source>
</reference>
<name>A0AAE0G2X1_9CHLO</name>
<evidence type="ECO:0000313" key="2">
    <source>
        <dbReference type="EMBL" id="KAK3270338.1"/>
    </source>
</evidence>
<accession>A0AAE0G2X1</accession>
<dbReference type="AlphaFoldDB" id="A0AAE0G2X1"/>
<sequence length="277" mass="29036">MVYFYADPGSNTGHALYHRGSDTATCFSAVTNYTSAADVDPTWIVTMSGVPQSGVEATLDWSLAGSDLVCNDVGCFLQFCGFAVDTYTITGVISVSGAATQQLSGLLYVLNAPPPPPPPPSPPSPLSPFPPPPPPPPPAPVDAYEVAATISLSNVEIAEMDNDDFATNMTAHFSTDLVNMMGVDYAAGSVVATVTLQFPAADYNSALAYYTSLSADTDLTSTLSNEFWALPPHRTALTLSLPHPTRRRSMPSPSPPLPASPSPPLPPSLLLGSLHRA</sequence>
<keyword evidence="3" id="KW-1185">Reference proteome</keyword>
<proteinExistence type="predicted"/>
<evidence type="ECO:0000313" key="3">
    <source>
        <dbReference type="Proteomes" id="UP001190700"/>
    </source>
</evidence>
<feature type="compositionally biased region" description="Pro residues" evidence="1">
    <location>
        <begin position="252"/>
        <end position="267"/>
    </location>
</feature>
<feature type="region of interest" description="Disordered" evidence="1">
    <location>
        <begin position="239"/>
        <end position="277"/>
    </location>
</feature>
<organism evidence="2 3">
    <name type="scientific">Cymbomonas tetramitiformis</name>
    <dbReference type="NCBI Taxonomy" id="36881"/>
    <lineage>
        <taxon>Eukaryota</taxon>
        <taxon>Viridiplantae</taxon>
        <taxon>Chlorophyta</taxon>
        <taxon>Pyramimonadophyceae</taxon>
        <taxon>Pyramimonadales</taxon>
        <taxon>Pyramimonadaceae</taxon>
        <taxon>Cymbomonas</taxon>
    </lineage>
</organism>
<feature type="region of interest" description="Disordered" evidence="1">
    <location>
        <begin position="115"/>
        <end position="141"/>
    </location>
</feature>